<dbReference type="Gene3D" id="3.90.1150.10">
    <property type="entry name" value="Aspartate Aminotransferase, domain 1"/>
    <property type="match status" value="1"/>
</dbReference>
<evidence type="ECO:0000256" key="8">
    <source>
        <dbReference type="ARBA" id="ARBA00023096"/>
    </source>
</evidence>
<dbReference type="UniPathway" id="UPA00244">
    <property type="reaction ID" value="UER00311"/>
</dbReference>
<reference evidence="15 16" key="1">
    <citation type="submission" date="2020-05" db="EMBL/GenBank/DDBJ databases">
        <title>Horizontal transmission and recombination maintain forever young bacterial symbiont genomes.</title>
        <authorList>
            <person name="Russell S.L."/>
            <person name="Pepper-Tunick E."/>
            <person name="Svedberg J."/>
            <person name="Byrne A."/>
            <person name="Ruelas Castillo J."/>
            <person name="Vollmers C."/>
            <person name="Beinart R.A."/>
            <person name="Corbett-Detig R."/>
        </authorList>
    </citation>
    <scope>NUCLEOTIDE SEQUENCE [LARGE SCALE GENOMIC DNA]</scope>
    <source>
        <strain evidence="15">Monterey_2004</strain>
    </source>
</reference>
<dbReference type="PROSITE" id="PS00595">
    <property type="entry name" value="AA_TRANSFER_CLASS_5"/>
    <property type="match status" value="1"/>
</dbReference>
<dbReference type="InterPro" id="IPR020578">
    <property type="entry name" value="Aminotrans_V_PyrdxlP_BS"/>
</dbReference>
<sequence length="359" mass="40305">MSQIYNFSAGPAMLPIQVLRQMQDELLEYKDIKASIMEISHRSTDFIAMAQKSEQDLRDLMNIPNHYKVLFLQGGASAQFSMVPINLLHGKTKANYAYTGHWSKKAIAEGSRYCDVNICTNSSDNKYTDIDVFENWNIDSDGAYLHYTPNETIAGLEFDYVPEVDMPLVADMSSSILSREVDVSKYGVIYAGAQKNIGIAGLTVVIVREDLMGNVVANQPILFDYTTQAKNDSMYNTPSTYSWYVASRVFEWLKQQGGLSAMAKINKAKAKTLYDVIDGSNFYSNPVALKYRSWMNVPFLLADENLNGLFLEKAAINNLITLKGHRSVGGMRASIYNAMPQKGINELINFMKVFEKENS</sequence>
<dbReference type="GO" id="GO:0030170">
    <property type="term" value="F:pyridoxal phosphate binding"/>
    <property type="evidence" value="ECO:0007669"/>
    <property type="project" value="UniProtKB-UniRule"/>
</dbReference>
<dbReference type="GO" id="GO:0008615">
    <property type="term" value="P:pyridoxine biosynthetic process"/>
    <property type="evidence" value="ECO:0007669"/>
    <property type="project" value="UniProtKB-UniRule"/>
</dbReference>
<feature type="binding site" evidence="12">
    <location>
        <position position="194"/>
    </location>
    <ligand>
        <name>pyridoxal 5'-phosphate</name>
        <dbReference type="ChEBI" id="CHEBI:597326"/>
    </ligand>
</feature>
<gene>
    <name evidence="12 15" type="primary">serC</name>
    <name evidence="15" type="ORF">H0A74_00865</name>
</gene>
<dbReference type="GO" id="GO:0005737">
    <property type="term" value="C:cytoplasm"/>
    <property type="evidence" value="ECO:0007669"/>
    <property type="project" value="UniProtKB-SubCell"/>
</dbReference>
<evidence type="ECO:0000256" key="1">
    <source>
        <dbReference type="ARBA" id="ARBA00004915"/>
    </source>
</evidence>
<keyword evidence="8 12" id="KW-0664">Pyridoxine biosynthesis</keyword>
<dbReference type="InterPro" id="IPR015422">
    <property type="entry name" value="PyrdxlP-dep_Trfase_small"/>
</dbReference>
<evidence type="ECO:0000256" key="2">
    <source>
        <dbReference type="ARBA" id="ARBA00005099"/>
    </source>
</evidence>
<dbReference type="PANTHER" id="PTHR43247">
    <property type="entry name" value="PHOSPHOSERINE AMINOTRANSFERASE"/>
    <property type="match status" value="1"/>
</dbReference>
<feature type="binding site" evidence="12">
    <location>
        <position position="171"/>
    </location>
    <ligand>
        <name>pyridoxal 5'-phosphate</name>
        <dbReference type="ChEBI" id="CHEBI:597326"/>
    </ligand>
</feature>
<dbReference type="HAMAP" id="MF_00160">
    <property type="entry name" value="SerC_aminotrans_5"/>
    <property type="match status" value="1"/>
</dbReference>
<evidence type="ECO:0000313" key="16">
    <source>
        <dbReference type="Proteomes" id="UP000525329"/>
    </source>
</evidence>
<dbReference type="Gene3D" id="3.40.640.10">
    <property type="entry name" value="Type I PLP-dependent aspartate aminotransferase-like (Major domain)"/>
    <property type="match status" value="1"/>
</dbReference>
<accession>A0A853G780</accession>
<evidence type="ECO:0000256" key="12">
    <source>
        <dbReference type="HAMAP-Rule" id="MF_00160"/>
    </source>
</evidence>
<proteinExistence type="inferred from homology"/>
<evidence type="ECO:0000259" key="14">
    <source>
        <dbReference type="Pfam" id="PF00266"/>
    </source>
</evidence>
<dbReference type="InterPro" id="IPR022278">
    <property type="entry name" value="Pser_aminoTfrase"/>
</dbReference>
<comment type="pathway">
    <text evidence="2 12 13">Amino-acid biosynthesis; L-serine biosynthesis; L-serine from 3-phospho-D-glycerate: step 2/3.</text>
</comment>
<dbReference type="UniPathway" id="UPA00135">
    <property type="reaction ID" value="UER00197"/>
</dbReference>
<comment type="cofactor">
    <cofactor evidence="12">
        <name>pyridoxal 5'-phosphate</name>
        <dbReference type="ChEBI" id="CHEBI:597326"/>
    </cofactor>
    <text evidence="12">Binds 1 pyridoxal phosphate per subunit.</text>
</comment>
<keyword evidence="4 12" id="KW-0032">Aminotransferase</keyword>
<comment type="subcellular location">
    <subcellularLocation>
        <location evidence="12">Cytoplasm</location>
    </subcellularLocation>
</comment>
<organism evidence="15 16">
    <name type="scientific">Candidatus Vesicomyosocius endoextente</name>
    <dbReference type="NCBI Taxonomy" id="2738853"/>
    <lineage>
        <taxon>Bacteria</taxon>
        <taxon>Pseudomonadati</taxon>
        <taxon>Pseudomonadota</taxon>
        <taxon>Gammaproteobacteria</taxon>
        <taxon>Candidatus Pseudothioglobaceae</taxon>
        <taxon>Candidatus Vesicomyidisocius</taxon>
    </lineage>
</organism>
<feature type="binding site" evidence="12">
    <location>
        <begin position="76"/>
        <end position="77"/>
    </location>
    <ligand>
        <name>pyridoxal 5'-phosphate</name>
        <dbReference type="ChEBI" id="CHEBI:597326"/>
    </ligand>
</feature>
<evidence type="ECO:0000256" key="9">
    <source>
        <dbReference type="ARBA" id="ARBA00023299"/>
    </source>
</evidence>
<comment type="caution">
    <text evidence="12">Lacks conserved residue(s) required for the propagation of feature annotation.</text>
</comment>
<feature type="domain" description="Aminotransferase class V" evidence="14">
    <location>
        <begin position="4"/>
        <end position="347"/>
    </location>
</feature>
<comment type="subunit">
    <text evidence="12">Homodimer.</text>
</comment>
<comment type="pathway">
    <text evidence="1 12">Cofactor biosynthesis; pyridoxine 5'-phosphate biosynthesis; pyridoxine 5'-phosphate from D-erythrose 4-phosphate: step 3/5.</text>
</comment>
<evidence type="ECO:0000256" key="6">
    <source>
        <dbReference type="ARBA" id="ARBA00022679"/>
    </source>
</evidence>
<dbReference type="PIRSF" id="PIRSF000525">
    <property type="entry name" value="SerC"/>
    <property type="match status" value="1"/>
</dbReference>
<comment type="catalytic activity">
    <reaction evidence="10 12">
        <text>4-(phosphooxy)-L-threonine + 2-oxoglutarate = (R)-3-hydroxy-2-oxo-4-phosphooxybutanoate + L-glutamate</text>
        <dbReference type="Rhea" id="RHEA:16573"/>
        <dbReference type="ChEBI" id="CHEBI:16810"/>
        <dbReference type="ChEBI" id="CHEBI:29985"/>
        <dbReference type="ChEBI" id="CHEBI:58452"/>
        <dbReference type="ChEBI" id="CHEBI:58538"/>
        <dbReference type="EC" id="2.6.1.52"/>
    </reaction>
</comment>
<comment type="similarity">
    <text evidence="3 12">Belongs to the class-V pyridoxal-phosphate-dependent aminotransferase family. SerC subfamily.</text>
</comment>
<feature type="binding site" evidence="12">
    <location>
        <position position="42"/>
    </location>
    <ligand>
        <name>L-glutamate</name>
        <dbReference type="ChEBI" id="CHEBI:29985"/>
    </ligand>
</feature>
<evidence type="ECO:0000256" key="3">
    <source>
        <dbReference type="ARBA" id="ARBA00006904"/>
    </source>
</evidence>
<evidence type="ECO:0000256" key="7">
    <source>
        <dbReference type="ARBA" id="ARBA00022898"/>
    </source>
</evidence>
<dbReference type="Proteomes" id="UP000525329">
    <property type="component" value="Unassembled WGS sequence"/>
</dbReference>
<dbReference type="InterPro" id="IPR000192">
    <property type="entry name" value="Aminotrans_V_dom"/>
</dbReference>
<evidence type="ECO:0000256" key="10">
    <source>
        <dbReference type="ARBA" id="ARBA00047630"/>
    </source>
</evidence>
<dbReference type="NCBIfam" id="NF003764">
    <property type="entry name" value="PRK05355.1"/>
    <property type="match status" value="1"/>
</dbReference>
<evidence type="ECO:0000256" key="11">
    <source>
        <dbReference type="ARBA" id="ARBA00049007"/>
    </source>
</evidence>
<protein>
    <recommendedName>
        <fullName evidence="12">Phosphoserine aminotransferase</fullName>
        <ecNumber evidence="12">2.6.1.52</ecNumber>
    </recommendedName>
    <alternativeName>
        <fullName evidence="12">Phosphohydroxythreonine aminotransferase</fullName>
        <shortName evidence="12">PSAT</shortName>
    </alternativeName>
</protein>
<keyword evidence="6 12" id="KW-0808">Transferase</keyword>
<dbReference type="EC" id="2.6.1.52" evidence="12"/>
<comment type="catalytic activity">
    <reaction evidence="11 12 13">
        <text>O-phospho-L-serine + 2-oxoglutarate = 3-phosphooxypyruvate + L-glutamate</text>
        <dbReference type="Rhea" id="RHEA:14329"/>
        <dbReference type="ChEBI" id="CHEBI:16810"/>
        <dbReference type="ChEBI" id="CHEBI:18110"/>
        <dbReference type="ChEBI" id="CHEBI:29985"/>
        <dbReference type="ChEBI" id="CHEBI:57524"/>
        <dbReference type="EC" id="2.6.1.52"/>
    </reaction>
</comment>
<evidence type="ECO:0000256" key="13">
    <source>
        <dbReference type="RuleBase" id="RU004505"/>
    </source>
</evidence>
<keyword evidence="5 12" id="KW-0028">Amino-acid biosynthesis</keyword>
<comment type="caution">
    <text evidence="15">The sequence shown here is derived from an EMBL/GenBank/DDBJ whole genome shotgun (WGS) entry which is preliminary data.</text>
</comment>
<name>A0A853G780_9GAMM</name>
<keyword evidence="9 12" id="KW-0718">Serine biosynthesis</keyword>
<evidence type="ECO:0000256" key="5">
    <source>
        <dbReference type="ARBA" id="ARBA00022605"/>
    </source>
</evidence>
<dbReference type="InterPro" id="IPR015421">
    <property type="entry name" value="PyrdxlP-dep_Trfase_major"/>
</dbReference>
<keyword evidence="7 12" id="KW-0663">Pyridoxal phosphate</keyword>
<feature type="modified residue" description="N6-(pyridoxal phosphate)lysine" evidence="12">
    <location>
        <position position="195"/>
    </location>
</feature>
<evidence type="ECO:0000256" key="4">
    <source>
        <dbReference type="ARBA" id="ARBA00022576"/>
    </source>
</evidence>
<dbReference type="EMBL" id="JACCHU010000001">
    <property type="protein sequence ID" value="NYT52129.1"/>
    <property type="molecule type" value="Genomic_DNA"/>
</dbReference>
<dbReference type="SUPFAM" id="SSF53383">
    <property type="entry name" value="PLP-dependent transferases"/>
    <property type="match status" value="1"/>
</dbReference>
<evidence type="ECO:0000313" key="15">
    <source>
        <dbReference type="EMBL" id="NYT52129.1"/>
    </source>
</evidence>
<dbReference type="GO" id="GO:0006564">
    <property type="term" value="P:L-serine biosynthetic process"/>
    <property type="evidence" value="ECO:0007669"/>
    <property type="project" value="UniProtKB-UniRule"/>
</dbReference>
<feature type="binding site" evidence="12">
    <location>
        <position position="152"/>
    </location>
    <ligand>
        <name>pyridoxal 5'-phosphate</name>
        <dbReference type="ChEBI" id="CHEBI:597326"/>
    </ligand>
</feature>
<dbReference type="GO" id="GO:0004648">
    <property type="term" value="F:O-phospho-L-serine:2-oxoglutarate aminotransferase activity"/>
    <property type="evidence" value="ECO:0007669"/>
    <property type="project" value="UniProtKB-UniRule"/>
</dbReference>
<dbReference type="PANTHER" id="PTHR43247:SF1">
    <property type="entry name" value="PHOSPHOSERINE AMINOTRANSFERASE"/>
    <property type="match status" value="1"/>
</dbReference>
<dbReference type="FunFam" id="3.40.640.10:FF:000010">
    <property type="entry name" value="Phosphoserine aminotransferase"/>
    <property type="match status" value="1"/>
</dbReference>
<dbReference type="AlphaFoldDB" id="A0A853G780"/>
<dbReference type="FunFam" id="3.90.1150.10:FF:000006">
    <property type="entry name" value="Phosphoserine aminotransferase"/>
    <property type="match status" value="1"/>
</dbReference>
<dbReference type="InterPro" id="IPR015424">
    <property type="entry name" value="PyrdxlP-dep_Trfase"/>
</dbReference>
<comment type="function">
    <text evidence="12">Catalyzes the reversible conversion of 3-phosphohydroxypyruvate to phosphoserine and of 3-hydroxy-2-oxo-4-phosphonooxybutanoate to phosphohydroxythreonine.</text>
</comment>
<feature type="binding site" evidence="12">
    <location>
        <position position="102"/>
    </location>
    <ligand>
        <name>pyridoxal 5'-phosphate</name>
        <dbReference type="ChEBI" id="CHEBI:597326"/>
    </ligand>
</feature>
<dbReference type="NCBIfam" id="TIGR01364">
    <property type="entry name" value="serC_1"/>
    <property type="match status" value="1"/>
</dbReference>
<feature type="binding site" evidence="12">
    <location>
        <begin position="236"/>
        <end position="237"/>
    </location>
    <ligand>
        <name>pyridoxal 5'-phosphate</name>
        <dbReference type="ChEBI" id="CHEBI:597326"/>
    </ligand>
</feature>
<dbReference type="Pfam" id="PF00266">
    <property type="entry name" value="Aminotran_5"/>
    <property type="match status" value="1"/>
</dbReference>
<keyword evidence="12" id="KW-0963">Cytoplasm</keyword>